<evidence type="ECO:0000256" key="1">
    <source>
        <dbReference type="SAM" id="MobiDB-lite"/>
    </source>
</evidence>
<dbReference type="Proteomes" id="UP001157186">
    <property type="component" value="Unassembled WGS sequence"/>
</dbReference>
<comment type="caution">
    <text evidence="2">The sequence shown here is derived from an EMBL/GenBank/DDBJ whole genome shotgun (WGS) entry which is preliminary data.</text>
</comment>
<accession>A0ABQ6GUW9</accession>
<name>A0ABQ6GUW9_9GAMM</name>
<dbReference type="RefSeq" id="WP_284244334.1">
    <property type="nucleotide sequence ID" value="NZ_BSST01000001.1"/>
</dbReference>
<organism evidence="2 3">
    <name type="scientific">Thalassotalea insulae</name>
    <dbReference type="NCBI Taxonomy" id="2056778"/>
    <lineage>
        <taxon>Bacteria</taxon>
        <taxon>Pseudomonadati</taxon>
        <taxon>Pseudomonadota</taxon>
        <taxon>Gammaproteobacteria</taxon>
        <taxon>Alteromonadales</taxon>
        <taxon>Colwelliaceae</taxon>
        <taxon>Thalassotalea</taxon>
    </lineage>
</organism>
<dbReference type="EMBL" id="BSST01000001">
    <property type="protein sequence ID" value="GLX78452.1"/>
    <property type="molecule type" value="Genomic_DNA"/>
</dbReference>
<gene>
    <name evidence="2" type="ORF">tinsulaeT_17920</name>
</gene>
<proteinExistence type="predicted"/>
<feature type="region of interest" description="Disordered" evidence="1">
    <location>
        <begin position="31"/>
        <end position="60"/>
    </location>
</feature>
<protein>
    <submittedName>
        <fullName evidence="2">Uncharacterized protein</fullName>
    </submittedName>
</protein>
<feature type="compositionally biased region" description="Polar residues" evidence="1">
    <location>
        <begin position="47"/>
        <end position="58"/>
    </location>
</feature>
<keyword evidence="3" id="KW-1185">Reference proteome</keyword>
<reference evidence="2 3" key="1">
    <citation type="submission" date="2023-03" db="EMBL/GenBank/DDBJ databases">
        <title>Draft genome sequence of Thalassotalea insulae KCTC 62186T.</title>
        <authorList>
            <person name="Sawabe T."/>
        </authorList>
    </citation>
    <scope>NUCLEOTIDE SEQUENCE [LARGE SCALE GENOMIC DNA]</scope>
    <source>
        <strain evidence="2 3">KCTC 62186</strain>
    </source>
</reference>
<sequence>MLDKPNNRVIAAVIVALLAFIVQLPLSACPADNNQPKTKQQSDKVTNKPTTHSLQNPCHSPHTEVDDYHWMEQLHQTVSDSVFQSAMWFDNFFLDENSEQESPKVTAKIRFGWEPKARDWSEFDTRFRVKVKLPHFKDRVDIILSDDDDINQSQLPLETVNSRPDDEDEHFAAAVRYTHNRSDTKLLESRIGISGGDIFVKTKHKRRFNWHDINSIKIEPSVYYFLDDGLGAKLLLEYDYQATQRTQYRINYSVRVSESFSGLRWKHGFYKLTQLQQNAATITAFQVEGERNGKRGFIIDKYTLSYRYRFNALKSWLFFEVEPFLEWPEKQHYSTTPGIALRVEGFFSKG</sequence>
<evidence type="ECO:0000313" key="2">
    <source>
        <dbReference type="EMBL" id="GLX78452.1"/>
    </source>
</evidence>
<evidence type="ECO:0000313" key="3">
    <source>
        <dbReference type="Proteomes" id="UP001157186"/>
    </source>
</evidence>